<sequence length="244" mass="27616">MATLQDDQRQAALFQAFDVQKVLVSGNVVVYAPYEKAEIAHIMQAMVNAFLRDMGLEGQLFLSPTLTTFMKEKLVLEQMAISKDDLCSGASSLWSASKEKSCEPFQVVQDGAASIRQMVQQYLERPVLEVLEAMLEHEQSIEKNREIHMKSILHSRTVSNLQYNKNVHLVVGLVPMDMEADSDAERGFTFRICKIPPMPIDARYEHSPLVADTTMRARVQESMDQCPGDQITDYAGLQLFYYDV</sequence>
<dbReference type="RefSeq" id="XP_014155608.1">
    <property type="nucleotide sequence ID" value="XM_014300133.1"/>
</dbReference>
<gene>
    <name evidence="1" type="ORF">SARC_05978</name>
</gene>
<dbReference type="Proteomes" id="UP000054560">
    <property type="component" value="Unassembled WGS sequence"/>
</dbReference>
<evidence type="ECO:0000313" key="1">
    <source>
        <dbReference type="EMBL" id="KNC81706.1"/>
    </source>
</evidence>
<reference evidence="1 2" key="1">
    <citation type="submission" date="2011-02" db="EMBL/GenBank/DDBJ databases">
        <title>The Genome Sequence of Sphaeroforma arctica JP610.</title>
        <authorList>
            <consortium name="The Broad Institute Genome Sequencing Platform"/>
            <person name="Russ C."/>
            <person name="Cuomo C."/>
            <person name="Young S.K."/>
            <person name="Zeng Q."/>
            <person name="Gargeya S."/>
            <person name="Alvarado L."/>
            <person name="Berlin A."/>
            <person name="Chapman S.B."/>
            <person name="Chen Z."/>
            <person name="Freedman E."/>
            <person name="Gellesch M."/>
            <person name="Goldberg J."/>
            <person name="Griggs A."/>
            <person name="Gujja S."/>
            <person name="Heilman E."/>
            <person name="Heiman D."/>
            <person name="Howarth C."/>
            <person name="Mehta T."/>
            <person name="Neiman D."/>
            <person name="Pearson M."/>
            <person name="Roberts A."/>
            <person name="Saif S."/>
            <person name="Shea T."/>
            <person name="Shenoy N."/>
            <person name="Sisk P."/>
            <person name="Stolte C."/>
            <person name="Sykes S."/>
            <person name="White J."/>
            <person name="Yandava C."/>
            <person name="Burger G."/>
            <person name="Gray M.W."/>
            <person name="Holland P.W.H."/>
            <person name="King N."/>
            <person name="Lang F.B.F."/>
            <person name="Roger A.J."/>
            <person name="Ruiz-Trillo I."/>
            <person name="Haas B."/>
            <person name="Nusbaum C."/>
            <person name="Birren B."/>
        </authorList>
    </citation>
    <scope>NUCLEOTIDE SEQUENCE [LARGE SCALE GENOMIC DNA]</scope>
    <source>
        <strain evidence="1 2">JP610</strain>
    </source>
</reference>
<name>A0A0L0FYS1_9EUKA</name>
<protein>
    <submittedName>
        <fullName evidence="1">Uncharacterized protein</fullName>
    </submittedName>
</protein>
<dbReference type="GeneID" id="25906482"/>
<dbReference type="EMBL" id="KQ242005">
    <property type="protein sequence ID" value="KNC81706.1"/>
    <property type="molecule type" value="Genomic_DNA"/>
</dbReference>
<proteinExistence type="predicted"/>
<keyword evidence="2" id="KW-1185">Reference proteome</keyword>
<dbReference type="AlphaFoldDB" id="A0A0L0FYS1"/>
<organism evidence="1 2">
    <name type="scientific">Sphaeroforma arctica JP610</name>
    <dbReference type="NCBI Taxonomy" id="667725"/>
    <lineage>
        <taxon>Eukaryota</taxon>
        <taxon>Ichthyosporea</taxon>
        <taxon>Ichthyophonida</taxon>
        <taxon>Sphaeroforma</taxon>
    </lineage>
</organism>
<evidence type="ECO:0000313" key="2">
    <source>
        <dbReference type="Proteomes" id="UP000054560"/>
    </source>
</evidence>
<accession>A0A0L0FYS1</accession>